<keyword evidence="2" id="KW-0812">Transmembrane</keyword>
<dbReference type="RefSeq" id="XP_008023814.1">
    <property type="nucleotide sequence ID" value="XM_008025623.1"/>
</dbReference>
<feature type="compositionally biased region" description="Gly residues" evidence="1">
    <location>
        <begin position="274"/>
        <end position="286"/>
    </location>
</feature>
<feature type="region of interest" description="Disordered" evidence="1">
    <location>
        <begin position="258"/>
        <end position="396"/>
    </location>
</feature>
<accession>R0KK34</accession>
<dbReference type="STRING" id="671987.R0KK34"/>
<evidence type="ECO:0008006" key="6">
    <source>
        <dbReference type="Google" id="ProtNLM"/>
    </source>
</evidence>
<dbReference type="AlphaFoldDB" id="R0KK34"/>
<feature type="transmembrane region" description="Helical" evidence="2">
    <location>
        <begin position="225"/>
        <end position="248"/>
    </location>
</feature>
<dbReference type="GeneID" id="19395223"/>
<dbReference type="InterPro" id="IPR052953">
    <property type="entry name" value="Ser-rich/MCO-related"/>
</dbReference>
<dbReference type="EMBL" id="KB908537">
    <property type="protein sequence ID" value="EOA88362.1"/>
    <property type="molecule type" value="Genomic_DNA"/>
</dbReference>
<feature type="signal peptide" evidence="3">
    <location>
        <begin position="1"/>
        <end position="23"/>
    </location>
</feature>
<feature type="compositionally biased region" description="Low complexity" evidence="1">
    <location>
        <begin position="193"/>
        <end position="210"/>
    </location>
</feature>
<dbReference type="CDD" id="cd12087">
    <property type="entry name" value="TM_EGFR-like"/>
    <property type="match status" value="1"/>
</dbReference>
<dbReference type="Gene3D" id="2.60.40.420">
    <property type="entry name" value="Cupredoxins - blue copper proteins"/>
    <property type="match status" value="1"/>
</dbReference>
<feature type="chain" id="PRO_5004354235" description="Extracellular serine-rich protein" evidence="3">
    <location>
        <begin position="24"/>
        <end position="396"/>
    </location>
</feature>
<proteinExistence type="predicted"/>
<organism evidence="4 5">
    <name type="scientific">Exserohilum turcicum (strain 28A)</name>
    <name type="common">Northern leaf blight fungus</name>
    <name type="synonym">Setosphaeria turcica</name>
    <dbReference type="NCBI Taxonomy" id="671987"/>
    <lineage>
        <taxon>Eukaryota</taxon>
        <taxon>Fungi</taxon>
        <taxon>Dikarya</taxon>
        <taxon>Ascomycota</taxon>
        <taxon>Pezizomycotina</taxon>
        <taxon>Dothideomycetes</taxon>
        <taxon>Pleosporomycetidae</taxon>
        <taxon>Pleosporales</taxon>
        <taxon>Pleosporineae</taxon>
        <taxon>Pleosporaceae</taxon>
        <taxon>Exserohilum</taxon>
    </lineage>
</organism>
<feature type="region of interest" description="Disordered" evidence="1">
    <location>
        <begin position="193"/>
        <end position="216"/>
    </location>
</feature>
<keyword evidence="3" id="KW-0732">Signal</keyword>
<dbReference type="SUPFAM" id="SSF49503">
    <property type="entry name" value="Cupredoxins"/>
    <property type="match status" value="1"/>
</dbReference>
<dbReference type="Proteomes" id="UP000016935">
    <property type="component" value="Unassembled WGS sequence"/>
</dbReference>
<evidence type="ECO:0000256" key="3">
    <source>
        <dbReference type="SAM" id="SignalP"/>
    </source>
</evidence>
<reference evidence="4 5" key="1">
    <citation type="journal article" date="2012" name="PLoS Pathog.">
        <title>Diverse lifestyles and strategies of plant pathogenesis encoded in the genomes of eighteen Dothideomycetes fungi.</title>
        <authorList>
            <person name="Ohm R.A."/>
            <person name="Feau N."/>
            <person name="Henrissat B."/>
            <person name="Schoch C.L."/>
            <person name="Horwitz B.A."/>
            <person name="Barry K.W."/>
            <person name="Condon B.J."/>
            <person name="Copeland A.C."/>
            <person name="Dhillon B."/>
            <person name="Glaser F."/>
            <person name="Hesse C.N."/>
            <person name="Kosti I."/>
            <person name="LaButti K."/>
            <person name="Lindquist E.A."/>
            <person name="Lucas S."/>
            <person name="Salamov A.A."/>
            <person name="Bradshaw R.E."/>
            <person name="Ciuffetti L."/>
            <person name="Hamelin R.C."/>
            <person name="Kema G.H.J."/>
            <person name="Lawrence C."/>
            <person name="Scott J.A."/>
            <person name="Spatafora J.W."/>
            <person name="Turgeon B.G."/>
            <person name="de Wit P.J.G.M."/>
            <person name="Zhong S."/>
            <person name="Goodwin S.B."/>
            <person name="Grigoriev I.V."/>
        </authorList>
    </citation>
    <scope>NUCLEOTIDE SEQUENCE [LARGE SCALE GENOMIC DNA]</scope>
    <source>
        <strain evidence="5">28A</strain>
    </source>
</reference>
<gene>
    <name evidence="4" type="ORF">SETTUDRAFT_107372</name>
</gene>
<reference evidence="4 5" key="2">
    <citation type="journal article" date="2013" name="PLoS Genet.">
        <title>Comparative genome structure, secondary metabolite, and effector coding capacity across Cochliobolus pathogens.</title>
        <authorList>
            <person name="Condon B.J."/>
            <person name="Leng Y."/>
            <person name="Wu D."/>
            <person name="Bushley K.E."/>
            <person name="Ohm R.A."/>
            <person name="Otillar R."/>
            <person name="Martin J."/>
            <person name="Schackwitz W."/>
            <person name="Grimwood J."/>
            <person name="MohdZainudin N."/>
            <person name="Xue C."/>
            <person name="Wang R."/>
            <person name="Manning V.A."/>
            <person name="Dhillon B."/>
            <person name="Tu Z.J."/>
            <person name="Steffenson B.J."/>
            <person name="Salamov A."/>
            <person name="Sun H."/>
            <person name="Lowry S."/>
            <person name="LaButti K."/>
            <person name="Han J."/>
            <person name="Copeland A."/>
            <person name="Lindquist E."/>
            <person name="Barry K."/>
            <person name="Schmutz J."/>
            <person name="Baker S.E."/>
            <person name="Ciuffetti L.M."/>
            <person name="Grigoriev I.V."/>
            <person name="Zhong S."/>
            <person name="Turgeon B.G."/>
        </authorList>
    </citation>
    <scope>NUCLEOTIDE SEQUENCE [LARGE SCALE GENOMIC DNA]</scope>
    <source>
        <strain evidence="5">28A</strain>
    </source>
</reference>
<sequence length="396" mass="41364">MRLTRTARLVVVAGQLVLPFTLAQDYVSVLESVTSEAYGPSPTPSTIGALSSVSTISSAPSPSQTSSSNEPKVHIIKAGAGGFKFTPQEIQNVSVGDIVSWEFYPRDHSVARAEFGSACVPYEYTGKDKITHFNITINSTEPIFFYCAAPDSCRREHMVGAINPNSTQTLASQVHSAAMADFQVAPGEPIPAEASSTLSAAPTSTGTPPANSGGKGNSHVLSAGAIAGIVVGGVAFLVICAALFFFVGRSKSLKETLKRRDATNTMPSHMSQPYGGGANYGDGGLASPGFQPSRPGYATPPPPGHHADYGFGSPPQYGQHAVGEAHPSGWSSPSPQPGHLSMMSNTSGMSQQQIDQLKYAHMNAQPTVAELHSPPLGHQSFSAELEAPNNDKGATR</sequence>
<evidence type="ECO:0000313" key="4">
    <source>
        <dbReference type="EMBL" id="EOA88362.1"/>
    </source>
</evidence>
<evidence type="ECO:0000256" key="2">
    <source>
        <dbReference type="SAM" id="Phobius"/>
    </source>
</evidence>
<evidence type="ECO:0000313" key="5">
    <source>
        <dbReference type="Proteomes" id="UP000016935"/>
    </source>
</evidence>
<dbReference type="PANTHER" id="PTHR34883">
    <property type="entry name" value="SERINE-RICH PROTEIN, PUTATIVE-RELATED-RELATED"/>
    <property type="match status" value="1"/>
</dbReference>
<feature type="compositionally biased region" description="Polar residues" evidence="1">
    <location>
        <begin position="342"/>
        <end position="355"/>
    </location>
</feature>
<dbReference type="PANTHER" id="PTHR34883:SF8">
    <property type="entry name" value="EXTRACELLULAR SERINE-RICH PROTEIN (AFU_ORTHOLOGUE AFUA_6G00670)"/>
    <property type="match status" value="1"/>
</dbReference>
<dbReference type="OrthoDB" id="2331100at2759"/>
<dbReference type="InterPro" id="IPR008972">
    <property type="entry name" value="Cupredoxin"/>
</dbReference>
<protein>
    <recommendedName>
        <fullName evidence="6">Extracellular serine-rich protein</fullName>
    </recommendedName>
</protein>
<dbReference type="eggNOG" id="ENOG502S0EC">
    <property type="taxonomic scope" value="Eukaryota"/>
</dbReference>
<keyword evidence="2" id="KW-1133">Transmembrane helix</keyword>
<dbReference type="HOGENOM" id="CLU_043835_1_0_1"/>
<keyword evidence="5" id="KW-1185">Reference proteome</keyword>
<evidence type="ECO:0000256" key="1">
    <source>
        <dbReference type="SAM" id="MobiDB-lite"/>
    </source>
</evidence>
<keyword evidence="2" id="KW-0472">Membrane</keyword>
<name>R0KK34_EXST2</name>